<organism evidence="3 4">
    <name type="scientific">Pedobacter changchengzhani</name>
    <dbReference type="NCBI Taxonomy" id="2529274"/>
    <lineage>
        <taxon>Bacteria</taxon>
        <taxon>Pseudomonadati</taxon>
        <taxon>Bacteroidota</taxon>
        <taxon>Sphingobacteriia</taxon>
        <taxon>Sphingobacteriales</taxon>
        <taxon>Sphingobacteriaceae</taxon>
        <taxon>Pedobacter</taxon>
    </lineage>
</organism>
<keyword evidence="2" id="KW-0472">Membrane</keyword>
<dbReference type="AlphaFoldDB" id="A0A4V3A071"/>
<dbReference type="OrthoDB" id="676306at2"/>
<feature type="transmembrane region" description="Helical" evidence="2">
    <location>
        <begin position="20"/>
        <end position="41"/>
    </location>
</feature>
<evidence type="ECO:0000313" key="3">
    <source>
        <dbReference type="EMBL" id="TDG36303.1"/>
    </source>
</evidence>
<evidence type="ECO:0000256" key="1">
    <source>
        <dbReference type="SAM" id="MobiDB-lite"/>
    </source>
</evidence>
<keyword evidence="4" id="KW-1185">Reference proteome</keyword>
<feature type="region of interest" description="Disordered" evidence="1">
    <location>
        <begin position="117"/>
        <end position="184"/>
    </location>
</feature>
<accession>A0A4V3A071</accession>
<reference evidence="3 4" key="1">
    <citation type="submission" date="2019-02" db="EMBL/GenBank/DDBJ databases">
        <title>Pedobacter sp. nov., a novel speices isolated from soil of pinguins habitat in Antarcitica.</title>
        <authorList>
            <person name="He R.-H."/>
        </authorList>
    </citation>
    <scope>NUCLEOTIDE SEQUENCE [LARGE SCALE GENOMIC DNA]</scope>
    <source>
        <strain evidence="3 4">E01020</strain>
    </source>
</reference>
<proteinExistence type="predicted"/>
<name>A0A4V3A071_9SPHI</name>
<dbReference type="EMBL" id="SJCY01000004">
    <property type="protein sequence ID" value="TDG36303.1"/>
    <property type="molecule type" value="Genomic_DNA"/>
</dbReference>
<keyword evidence="2" id="KW-0812">Transmembrane</keyword>
<gene>
    <name evidence="3" type="ORF">EZJ43_07180</name>
</gene>
<evidence type="ECO:0000256" key="2">
    <source>
        <dbReference type="SAM" id="Phobius"/>
    </source>
</evidence>
<dbReference type="Proteomes" id="UP000295668">
    <property type="component" value="Unassembled WGS sequence"/>
</dbReference>
<sequence>MNYQLDNIKQEENNYPKAVAIATGIMGILLLISFFLVIGAFQPAEQPGMGGMVVNYGTAITGMGDDYTSVEEPSMAPNANNKLPDKVVPDEKVVTKTTAQTSDKDIQTQNTEEALSIATKSKKVSNATPTTTSEDKPTKTINQAALYKGNKNNGQGQGDGTGTTPGNQGSVNGDPLANNYGEGGSGFGNKPIEFRRFANLIVPKDDGQVTGKIAIRIYFNRSGEITKATQDLKGSTTTDTKLVNKCIQAVLSSSLKRAEGDDNRTQTGVVTFRFGVN</sequence>
<dbReference type="RefSeq" id="WP_133262033.1">
    <property type="nucleotide sequence ID" value="NZ_SJCY01000004.1"/>
</dbReference>
<evidence type="ECO:0000313" key="4">
    <source>
        <dbReference type="Proteomes" id="UP000295668"/>
    </source>
</evidence>
<comment type="caution">
    <text evidence="3">The sequence shown here is derived from an EMBL/GenBank/DDBJ whole genome shotgun (WGS) entry which is preliminary data.</text>
</comment>
<keyword evidence="2" id="KW-1133">Transmembrane helix</keyword>
<protein>
    <submittedName>
        <fullName evidence="3">Energy transducer TonB</fullName>
    </submittedName>
</protein>